<evidence type="ECO:0000313" key="3">
    <source>
        <dbReference type="Proteomes" id="UP000822688"/>
    </source>
</evidence>
<protein>
    <submittedName>
        <fullName evidence="2">Uncharacterized protein</fullName>
    </submittedName>
</protein>
<keyword evidence="1" id="KW-0732">Signal</keyword>
<evidence type="ECO:0000256" key="1">
    <source>
        <dbReference type="SAM" id="SignalP"/>
    </source>
</evidence>
<sequence>MVNVPGVMNVLVLISLKFRCWWDSGLANHCSDMHGIETGSVELCSKALDV</sequence>
<organism evidence="2 3">
    <name type="scientific">Ceratodon purpureus</name>
    <name type="common">Fire moss</name>
    <name type="synonym">Dicranum purpureum</name>
    <dbReference type="NCBI Taxonomy" id="3225"/>
    <lineage>
        <taxon>Eukaryota</taxon>
        <taxon>Viridiplantae</taxon>
        <taxon>Streptophyta</taxon>
        <taxon>Embryophyta</taxon>
        <taxon>Bryophyta</taxon>
        <taxon>Bryophytina</taxon>
        <taxon>Bryopsida</taxon>
        <taxon>Dicranidae</taxon>
        <taxon>Pseudoditrichales</taxon>
        <taxon>Ditrichaceae</taxon>
        <taxon>Ceratodon</taxon>
    </lineage>
</organism>
<accession>A0A8T0J8I9</accession>
<reference evidence="2" key="1">
    <citation type="submission" date="2020-06" db="EMBL/GenBank/DDBJ databases">
        <title>WGS assembly of Ceratodon purpureus strain R40.</title>
        <authorList>
            <person name="Carey S.B."/>
            <person name="Jenkins J."/>
            <person name="Shu S."/>
            <person name="Lovell J.T."/>
            <person name="Sreedasyam A."/>
            <person name="Maumus F."/>
            <person name="Tiley G.P."/>
            <person name="Fernandez-Pozo N."/>
            <person name="Barry K."/>
            <person name="Chen C."/>
            <person name="Wang M."/>
            <person name="Lipzen A."/>
            <person name="Daum C."/>
            <person name="Saski C.A."/>
            <person name="Payton A.C."/>
            <person name="Mcbreen J.C."/>
            <person name="Conrad R.E."/>
            <person name="Kollar L.M."/>
            <person name="Olsson S."/>
            <person name="Huttunen S."/>
            <person name="Landis J.B."/>
            <person name="Wickett N.J."/>
            <person name="Johnson M.G."/>
            <person name="Rensing S.A."/>
            <person name="Grimwood J."/>
            <person name="Schmutz J."/>
            <person name="Mcdaniel S.F."/>
        </authorList>
    </citation>
    <scope>NUCLEOTIDE SEQUENCE</scope>
    <source>
        <strain evidence="2">R40</strain>
    </source>
</reference>
<dbReference type="EMBL" id="CM026421">
    <property type="protein sequence ID" value="KAG0591997.1"/>
    <property type="molecule type" value="Genomic_DNA"/>
</dbReference>
<dbReference type="AlphaFoldDB" id="A0A8T0J8I9"/>
<feature type="signal peptide" evidence="1">
    <location>
        <begin position="1"/>
        <end position="27"/>
    </location>
</feature>
<dbReference type="Proteomes" id="UP000822688">
    <property type="component" value="Chromosome 1"/>
</dbReference>
<name>A0A8T0J8I9_CERPU</name>
<keyword evidence="3" id="KW-1185">Reference proteome</keyword>
<proteinExistence type="predicted"/>
<feature type="chain" id="PRO_5035884006" evidence="1">
    <location>
        <begin position="28"/>
        <end position="50"/>
    </location>
</feature>
<gene>
    <name evidence="2" type="ORF">KC19_1G217100</name>
</gene>
<evidence type="ECO:0000313" key="2">
    <source>
        <dbReference type="EMBL" id="KAG0591997.1"/>
    </source>
</evidence>
<comment type="caution">
    <text evidence="2">The sequence shown here is derived from an EMBL/GenBank/DDBJ whole genome shotgun (WGS) entry which is preliminary data.</text>
</comment>